<evidence type="ECO:0000313" key="5">
    <source>
        <dbReference type="Proteomes" id="UP000623250"/>
    </source>
</evidence>
<evidence type="ECO:0000259" key="2">
    <source>
        <dbReference type="Pfam" id="PF01471"/>
    </source>
</evidence>
<dbReference type="RefSeq" id="WP_199502314.1">
    <property type="nucleotide sequence ID" value="NZ_JAEMUK010000009.1"/>
</dbReference>
<dbReference type="Gene3D" id="1.10.530.10">
    <property type="match status" value="1"/>
</dbReference>
<feature type="domain" description="Transglycosylase SLT" evidence="3">
    <location>
        <begin position="42"/>
        <end position="341"/>
    </location>
</feature>
<dbReference type="Pfam" id="PF01471">
    <property type="entry name" value="PG_binding_1"/>
    <property type="match status" value="1"/>
</dbReference>
<dbReference type="SUPFAM" id="SSF47090">
    <property type="entry name" value="PGBD-like"/>
    <property type="match status" value="1"/>
</dbReference>
<evidence type="ECO:0000259" key="3">
    <source>
        <dbReference type="Pfam" id="PF13406"/>
    </source>
</evidence>
<feature type="domain" description="Peptidoglycan binding-like" evidence="2">
    <location>
        <begin position="362"/>
        <end position="405"/>
    </location>
</feature>
<dbReference type="Gene3D" id="1.10.101.10">
    <property type="entry name" value="PGBD-like superfamily/PGBD"/>
    <property type="match status" value="1"/>
</dbReference>
<dbReference type="AlphaFoldDB" id="A0A8I1KJH2"/>
<keyword evidence="5" id="KW-1185">Reference proteome</keyword>
<dbReference type="EMBL" id="JAEMUK010000009">
    <property type="protein sequence ID" value="MBJ7542921.1"/>
    <property type="molecule type" value="Genomic_DNA"/>
</dbReference>
<name>A0A8I1KJH2_9HYPH</name>
<dbReference type="SUPFAM" id="SSF53955">
    <property type="entry name" value="Lysozyme-like"/>
    <property type="match status" value="1"/>
</dbReference>
<feature type="signal peptide" evidence="1">
    <location>
        <begin position="1"/>
        <end position="34"/>
    </location>
</feature>
<dbReference type="InterPro" id="IPR036365">
    <property type="entry name" value="PGBD-like_sf"/>
</dbReference>
<proteinExistence type="predicted"/>
<dbReference type="PANTHER" id="PTHR30163">
    <property type="entry name" value="MEMBRANE-BOUND LYTIC MUREIN TRANSGLYCOSYLASE B"/>
    <property type="match status" value="1"/>
</dbReference>
<dbReference type="InterPro" id="IPR043426">
    <property type="entry name" value="MltB-like"/>
</dbReference>
<evidence type="ECO:0000256" key="1">
    <source>
        <dbReference type="SAM" id="SignalP"/>
    </source>
</evidence>
<dbReference type="PANTHER" id="PTHR30163:SF8">
    <property type="entry name" value="LYTIC MUREIN TRANSGLYCOSYLASE"/>
    <property type="match status" value="1"/>
</dbReference>
<dbReference type="InterPro" id="IPR011970">
    <property type="entry name" value="MltB_2"/>
</dbReference>
<gene>
    <name evidence="4" type="ORF">JDN41_05045</name>
</gene>
<sequence>MIHRRPHKISSLFAFCGGLLCVLLAVSVALPVRAAEATQDGFRAWIASFRQSALDAGVKPEVYDRTTRPLTADFSLPDLDIGNRKSQGEQPEFVRTPEQYVSEKQMANLLVKGRDLAARHEKTLSELKSRYAVDPYIMLGLWGRETAFGTQHDGYSGLRVLATQAYIGRRAELFQKQFIDALKMVQIGAVTPEKFKTSWAGAFGLVQFMPTDYLKYAVEPDGRKLDIWTKVPDALTALARNLHAIGWNAKQPWGFEVRAPDGVDCSLGYLDVTKPVAEWERLGVRPLKGERFPDALRGVEVSLLQPAGVYGPAFLTTHNFQVIREYNKSDLYALYVAHLADRIRGQGPFAKAWEPIRQVHTSDVEFLQKRLTGLGLYADTVDGKAGGRTRAAVGAYQKRAGMPLTCWPTEAIVAHVKANAGKATLNERQ</sequence>
<dbReference type="NCBIfam" id="TIGR02283">
    <property type="entry name" value="MltB_2"/>
    <property type="match status" value="1"/>
</dbReference>
<dbReference type="GO" id="GO:0008933">
    <property type="term" value="F:peptidoglycan lytic transglycosylase activity"/>
    <property type="evidence" value="ECO:0007669"/>
    <property type="project" value="TreeGrafter"/>
</dbReference>
<dbReference type="InterPro" id="IPR031304">
    <property type="entry name" value="SLT_2"/>
</dbReference>
<dbReference type="InterPro" id="IPR023346">
    <property type="entry name" value="Lysozyme-like_dom_sf"/>
</dbReference>
<dbReference type="GO" id="GO:0009253">
    <property type="term" value="P:peptidoglycan catabolic process"/>
    <property type="evidence" value="ECO:0007669"/>
    <property type="project" value="TreeGrafter"/>
</dbReference>
<dbReference type="Proteomes" id="UP000623250">
    <property type="component" value="Unassembled WGS sequence"/>
</dbReference>
<feature type="chain" id="PRO_5034759695" evidence="1">
    <location>
        <begin position="35"/>
        <end position="429"/>
    </location>
</feature>
<dbReference type="InterPro" id="IPR036366">
    <property type="entry name" value="PGBDSf"/>
</dbReference>
<comment type="caution">
    <text evidence="4">The sequence shown here is derived from an EMBL/GenBank/DDBJ whole genome shotgun (WGS) entry which is preliminary data.</text>
</comment>
<reference evidence="4 5" key="1">
    <citation type="submission" date="2020-12" db="EMBL/GenBank/DDBJ databases">
        <title>Revised draft genomes of Rhodomicrobium vannielii ATCC 17100 and Rhodomicrobium udaipurense JA643.</title>
        <authorList>
            <person name="Conners E.M."/>
            <person name="Davenport E.J."/>
            <person name="Bose A."/>
        </authorList>
    </citation>
    <scope>NUCLEOTIDE SEQUENCE [LARGE SCALE GENOMIC DNA]</scope>
    <source>
        <strain evidence="4 5">JA643</strain>
    </source>
</reference>
<dbReference type="Pfam" id="PF13406">
    <property type="entry name" value="SLT_2"/>
    <property type="match status" value="1"/>
</dbReference>
<organism evidence="4 5">
    <name type="scientific">Rhodomicrobium udaipurense</name>
    <dbReference type="NCBI Taxonomy" id="1202716"/>
    <lineage>
        <taxon>Bacteria</taxon>
        <taxon>Pseudomonadati</taxon>
        <taxon>Pseudomonadota</taxon>
        <taxon>Alphaproteobacteria</taxon>
        <taxon>Hyphomicrobiales</taxon>
        <taxon>Hyphomicrobiaceae</taxon>
        <taxon>Rhodomicrobium</taxon>
    </lineage>
</organism>
<accession>A0A8I1KJH2</accession>
<protein>
    <submittedName>
        <fullName evidence="4">Lytic murein transglycosylase</fullName>
    </submittedName>
</protein>
<keyword evidence="1" id="KW-0732">Signal</keyword>
<dbReference type="InterPro" id="IPR002477">
    <property type="entry name" value="Peptidoglycan-bd-like"/>
</dbReference>
<dbReference type="Gene3D" id="1.10.8.350">
    <property type="entry name" value="Bacterial muramidase"/>
    <property type="match status" value="1"/>
</dbReference>
<evidence type="ECO:0000313" key="4">
    <source>
        <dbReference type="EMBL" id="MBJ7542921.1"/>
    </source>
</evidence>